<protein>
    <recommendedName>
        <fullName evidence="3">Altered inheritance of mitochondria protein 9, mitochondrial</fullName>
    </recommendedName>
    <alternativeName>
        <fullName evidence="6">Found in mitochondrial proteome protein 29</fullName>
    </alternativeName>
</protein>
<evidence type="ECO:0000256" key="4">
    <source>
        <dbReference type="ARBA" id="ARBA00022946"/>
    </source>
</evidence>
<evidence type="ECO:0000313" key="7">
    <source>
        <dbReference type="EMBL" id="CCD54466.1"/>
    </source>
</evidence>
<comment type="subcellular location">
    <subcellularLocation>
        <location evidence="1">Mitochondrion</location>
    </subcellularLocation>
</comment>
<dbReference type="STRING" id="999810.G2YS68"/>
<dbReference type="HOGENOM" id="CLU_839353_0_0_1"/>
<gene>
    <name evidence="7" type="ORF">BofuT4_P125140.1</name>
</gene>
<keyword evidence="5" id="KW-0496">Mitochondrion</keyword>
<organism evidence="7 8">
    <name type="scientific">Botryotinia fuckeliana (strain T4)</name>
    <name type="common">Noble rot fungus</name>
    <name type="synonym">Botrytis cinerea</name>
    <dbReference type="NCBI Taxonomy" id="999810"/>
    <lineage>
        <taxon>Eukaryota</taxon>
        <taxon>Fungi</taxon>
        <taxon>Dikarya</taxon>
        <taxon>Ascomycota</taxon>
        <taxon>Pezizomycotina</taxon>
        <taxon>Leotiomycetes</taxon>
        <taxon>Helotiales</taxon>
        <taxon>Sclerotiniaceae</taxon>
        <taxon>Botrytis</taxon>
    </lineage>
</organism>
<dbReference type="PANTHER" id="PTHR36091">
    <property type="entry name" value="ALTERED INHERITANCE OF MITOCHONDRIA PROTEIN 9, MITOCHONDRIAL"/>
    <property type="match status" value="1"/>
</dbReference>
<sequence length="331" mass="39504">MRIDHGPWKTAHEFLKSQANNQIKWLSQKGLQKSPNRRSFFDSQLSPSAHIDLYNRFLDIHRFIIPENSMMARYNLWHTNINSNHVFVKDGHITILIDWQFAWTGPLFLQFDSPVFTQYNRAMRLEEFSEASPLAHDGSRIRRISFDFFKKDLYRLEIFKQVPLLEKMKDVPTADIRSEIIGHGFDTWNGNIVELRERLIKFERNWEKMEFNIPCPIHFTKEEVQTHIQEVMIWDDVEELWRETKIFIDENGYISKKDYRKGIETWILYPLSVCRCGSYDFGEGAYTSKEKGEARERRTKWILKNGWEVLRKRALWYGSGTTPKSRNSIEI</sequence>
<accession>G2YS68</accession>
<dbReference type="PANTHER" id="PTHR36091:SF1">
    <property type="entry name" value="ALTERED INHERITANCE OF MITOCHONDRIA PROTEIN 9, MITOCHONDRIAL"/>
    <property type="match status" value="1"/>
</dbReference>
<dbReference type="InterPro" id="IPR011009">
    <property type="entry name" value="Kinase-like_dom_sf"/>
</dbReference>
<dbReference type="InterPro" id="IPR051035">
    <property type="entry name" value="Mito_inheritance_9"/>
</dbReference>
<dbReference type="OrthoDB" id="2968323at2759"/>
<evidence type="ECO:0000256" key="5">
    <source>
        <dbReference type="ARBA" id="ARBA00023128"/>
    </source>
</evidence>
<evidence type="ECO:0000256" key="2">
    <source>
        <dbReference type="ARBA" id="ARBA00005543"/>
    </source>
</evidence>
<dbReference type="SUPFAM" id="SSF56112">
    <property type="entry name" value="Protein kinase-like (PK-like)"/>
    <property type="match status" value="1"/>
</dbReference>
<name>G2YS68_BOTF4</name>
<evidence type="ECO:0000256" key="3">
    <source>
        <dbReference type="ARBA" id="ARBA00016197"/>
    </source>
</evidence>
<proteinExistence type="inferred from homology"/>
<evidence type="ECO:0000256" key="1">
    <source>
        <dbReference type="ARBA" id="ARBA00004173"/>
    </source>
</evidence>
<reference evidence="8" key="1">
    <citation type="journal article" date="2011" name="PLoS Genet.">
        <title>Genomic analysis of the necrotrophic fungal pathogens Sclerotinia sclerotiorum and Botrytis cinerea.</title>
        <authorList>
            <person name="Amselem J."/>
            <person name="Cuomo C.A."/>
            <person name="van Kan J.A."/>
            <person name="Viaud M."/>
            <person name="Benito E.P."/>
            <person name="Couloux A."/>
            <person name="Coutinho P.M."/>
            <person name="de Vries R.P."/>
            <person name="Dyer P.S."/>
            <person name="Fillinger S."/>
            <person name="Fournier E."/>
            <person name="Gout L."/>
            <person name="Hahn M."/>
            <person name="Kohn L."/>
            <person name="Lapalu N."/>
            <person name="Plummer K.M."/>
            <person name="Pradier J.M."/>
            <person name="Quevillon E."/>
            <person name="Sharon A."/>
            <person name="Simon A."/>
            <person name="ten Have A."/>
            <person name="Tudzynski B."/>
            <person name="Tudzynski P."/>
            <person name="Wincker P."/>
            <person name="Andrew M."/>
            <person name="Anthouard V."/>
            <person name="Beever R.E."/>
            <person name="Beffa R."/>
            <person name="Benoit I."/>
            <person name="Bouzid O."/>
            <person name="Brault B."/>
            <person name="Chen Z."/>
            <person name="Choquer M."/>
            <person name="Collemare J."/>
            <person name="Cotton P."/>
            <person name="Danchin E.G."/>
            <person name="Da Silva C."/>
            <person name="Gautier A."/>
            <person name="Giraud C."/>
            <person name="Giraud T."/>
            <person name="Gonzalez C."/>
            <person name="Grossetete S."/>
            <person name="Guldener U."/>
            <person name="Henrissat B."/>
            <person name="Howlett B.J."/>
            <person name="Kodira C."/>
            <person name="Kretschmer M."/>
            <person name="Lappartient A."/>
            <person name="Leroch M."/>
            <person name="Levis C."/>
            <person name="Mauceli E."/>
            <person name="Neuveglise C."/>
            <person name="Oeser B."/>
            <person name="Pearson M."/>
            <person name="Poulain J."/>
            <person name="Poussereau N."/>
            <person name="Quesneville H."/>
            <person name="Rascle C."/>
            <person name="Schumacher J."/>
            <person name="Segurens B."/>
            <person name="Sexton A."/>
            <person name="Silva E."/>
            <person name="Sirven C."/>
            <person name="Soanes D.M."/>
            <person name="Talbot N.J."/>
            <person name="Templeton M."/>
            <person name="Yandava C."/>
            <person name="Yarden O."/>
            <person name="Zeng Q."/>
            <person name="Rollins J.A."/>
            <person name="Lebrun M.H."/>
            <person name="Dickman M."/>
        </authorList>
    </citation>
    <scope>NUCLEOTIDE SEQUENCE [LARGE SCALE GENOMIC DNA]</scope>
    <source>
        <strain evidence="8">T4</strain>
    </source>
</reference>
<dbReference type="Proteomes" id="UP000008177">
    <property type="component" value="Unplaced contigs"/>
</dbReference>
<dbReference type="GO" id="GO:0005739">
    <property type="term" value="C:mitochondrion"/>
    <property type="evidence" value="ECO:0007669"/>
    <property type="project" value="UniProtKB-SubCell"/>
</dbReference>
<evidence type="ECO:0000313" key="8">
    <source>
        <dbReference type="Proteomes" id="UP000008177"/>
    </source>
</evidence>
<evidence type="ECO:0000256" key="6">
    <source>
        <dbReference type="ARBA" id="ARBA00031849"/>
    </source>
</evidence>
<dbReference type="EMBL" id="FQ790351">
    <property type="protein sequence ID" value="CCD54466.1"/>
    <property type="molecule type" value="Genomic_DNA"/>
</dbReference>
<dbReference type="AlphaFoldDB" id="G2YS68"/>
<comment type="similarity">
    <text evidence="2">Belongs to the AIM9 family.</text>
</comment>
<dbReference type="InParanoid" id="G2YS68"/>
<keyword evidence="4" id="KW-0809">Transit peptide</keyword>